<name>A0A2S6HS21_9FIRM</name>
<dbReference type="InterPro" id="IPR045032">
    <property type="entry name" value="PEL"/>
</dbReference>
<dbReference type="SMART" id="SM00656">
    <property type="entry name" value="Amb_all"/>
    <property type="match status" value="1"/>
</dbReference>
<dbReference type="PANTHER" id="PTHR31683:SF18">
    <property type="entry name" value="PECTATE LYASE 21-RELATED"/>
    <property type="match status" value="1"/>
</dbReference>
<keyword evidence="2" id="KW-0624">Polysaccharide degradation</keyword>
<evidence type="ECO:0000256" key="2">
    <source>
        <dbReference type="RuleBase" id="RU361173"/>
    </source>
</evidence>
<keyword evidence="2" id="KW-0119">Carbohydrate metabolism</keyword>
<dbReference type="InterPro" id="IPR011050">
    <property type="entry name" value="Pectin_lyase_fold/virulence"/>
</dbReference>
<evidence type="ECO:0000313" key="5">
    <source>
        <dbReference type="Proteomes" id="UP000237749"/>
    </source>
</evidence>
<dbReference type="SUPFAM" id="SSF51126">
    <property type="entry name" value="Pectin lyase-like"/>
    <property type="match status" value="1"/>
</dbReference>
<dbReference type="GO" id="GO:0000272">
    <property type="term" value="P:polysaccharide catabolic process"/>
    <property type="evidence" value="ECO:0007669"/>
    <property type="project" value="UniProtKB-KW"/>
</dbReference>
<dbReference type="GO" id="GO:0005576">
    <property type="term" value="C:extracellular region"/>
    <property type="evidence" value="ECO:0007669"/>
    <property type="project" value="UniProtKB-SubCell"/>
</dbReference>
<organism evidence="4 5">
    <name type="scientific">Lacrimispora xylanisolvens</name>
    <dbReference type="NCBI Taxonomy" id="384636"/>
    <lineage>
        <taxon>Bacteria</taxon>
        <taxon>Bacillati</taxon>
        <taxon>Bacillota</taxon>
        <taxon>Clostridia</taxon>
        <taxon>Lachnospirales</taxon>
        <taxon>Lachnospiraceae</taxon>
        <taxon>Lacrimispora</taxon>
    </lineage>
</organism>
<dbReference type="PANTHER" id="PTHR31683">
    <property type="entry name" value="PECTATE LYASE 18-RELATED"/>
    <property type="match status" value="1"/>
</dbReference>
<dbReference type="InterPro" id="IPR012334">
    <property type="entry name" value="Pectin_lyas_fold"/>
</dbReference>
<sequence>MILENYLHPASGAGIALTESGGWFESAYMKWNPLSSAISYKAYIKPSAAGDSAYVQLDPALIRKYPSYWRADAVGLAAGQYIMKVEAILPNNTKESIISGVITVKANDRTGFAFSRDSQYQSGSGAYRENGVLKENAQVIYVTSETAKTVSLDVKVNSSGKKQTGTGIGEILTLRQKGYDTTPLAIRFIGQVTDSNVAGELNSSGYLEVKGKSSYKEMNMTLEGIGDDATAYGWGFLIRNCGNLEIRNLGIMLFPDDGISLDTSNCNIWVHNNDIFYGKAGSDADQAKGDGSADVKSGSTYVTLSYNHFWDSGKCSLCGMKDTAEFFVTYHHNWYDHSDSRHPRIRTASVHIYNNYFDGNAKYGVGVTKGSSAFVESNYFRHCKYPMMSSLQGTDALGQGTFSGENGGMIKAFNNKIEDASSLIYANSNEGTTGKNAVSFDAYLVSARNETVPSLYKTVAGSTAYNNFDTGKDIGVSLSAIEPVNNVEGIVTTSAGRINQGDFTWKFDNAVDDTSSDLNTALMSKITSYKTNLISVGGN</sequence>
<keyword evidence="2" id="KW-0964">Secreted</keyword>
<keyword evidence="1 2" id="KW-0456">Lyase</keyword>
<protein>
    <submittedName>
        <fullName evidence="4">Pectate lyase-like protein</fullName>
    </submittedName>
</protein>
<comment type="caution">
    <text evidence="4">The sequence shown here is derived from an EMBL/GenBank/DDBJ whole genome shotgun (WGS) entry which is preliminary data.</text>
</comment>
<dbReference type="OrthoDB" id="148600at2"/>
<keyword evidence="5" id="KW-1185">Reference proteome</keyword>
<gene>
    <name evidence="4" type="ORF">BXY41_10664</name>
</gene>
<comment type="subcellular location">
    <subcellularLocation>
        <location evidence="2">Secreted</location>
    </subcellularLocation>
</comment>
<proteinExistence type="inferred from homology"/>
<dbReference type="EMBL" id="PTJA01000006">
    <property type="protein sequence ID" value="PPK80474.1"/>
    <property type="molecule type" value="Genomic_DNA"/>
</dbReference>
<dbReference type="Pfam" id="PF00544">
    <property type="entry name" value="Pectate_lyase_4"/>
    <property type="match status" value="1"/>
</dbReference>
<comment type="similarity">
    <text evidence="2">Belongs to the polysaccharide lyase 1 family.</text>
</comment>
<dbReference type="Proteomes" id="UP000237749">
    <property type="component" value="Unassembled WGS sequence"/>
</dbReference>
<dbReference type="InterPro" id="IPR002022">
    <property type="entry name" value="Pec_lyase"/>
</dbReference>
<dbReference type="Gene3D" id="2.160.20.10">
    <property type="entry name" value="Single-stranded right-handed beta-helix, Pectin lyase-like"/>
    <property type="match status" value="1"/>
</dbReference>
<dbReference type="AlphaFoldDB" id="A0A2S6HS21"/>
<evidence type="ECO:0000313" key="4">
    <source>
        <dbReference type="EMBL" id="PPK80474.1"/>
    </source>
</evidence>
<reference evidence="4 5" key="1">
    <citation type="submission" date="2018-02" db="EMBL/GenBank/DDBJ databases">
        <title>Genomic Encyclopedia of Archaeal and Bacterial Type Strains, Phase II (KMG-II): from individual species to whole genera.</title>
        <authorList>
            <person name="Goeker M."/>
        </authorList>
    </citation>
    <scope>NUCLEOTIDE SEQUENCE [LARGE SCALE GENOMIC DNA]</scope>
    <source>
        <strain evidence="4 5">DSM 3808</strain>
    </source>
</reference>
<feature type="domain" description="Pectate lyase" evidence="3">
    <location>
        <begin position="192"/>
        <end position="386"/>
    </location>
</feature>
<evidence type="ECO:0000259" key="3">
    <source>
        <dbReference type="SMART" id="SM00656"/>
    </source>
</evidence>
<dbReference type="RefSeq" id="WP_104437175.1">
    <property type="nucleotide sequence ID" value="NZ_PTJA01000006.1"/>
</dbReference>
<dbReference type="GO" id="GO:0030570">
    <property type="term" value="F:pectate lyase activity"/>
    <property type="evidence" value="ECO:0007669"/>
    <property type="project" value="InterPro"/>
</dbReference>
<accession>A0A2S6HS21</accession>
<evidence type="ECO:0000256" key="1">
    <source>
        <dbReference type="ARBA" id="ARBA00023239"/>
    </source>
</evidence>